<dbReference type="PANTHER" id="PTHR24421">
    <property type="entry name" value="NITRATE/NITRITE SENSOR PROTEIN NARX-RELATED"/>
    <property type="match status" value="1"/>
</dbReference>
<sequence>MVTPDRSPTPGLARLPELRDRMTNAGMDIDLEADPTPTDLSPTTDLTCYRVVQESLTNALRHSLSKRATVRIHYEVDVVVINVSNPATNTPPSPSGLGIPGMRNRVTALGGHFTAGPQNDTFHVHARIPRTPT</sequence>
<dbReference type="InterPro" id="IPR050482">
    <property type="entry name" value="Sensor_HK_TwoCompSys"/>
</dbReference>
<organism evidence="7 8">
    <name type="scientific">Actinokineospora soli</name>
    <dbReference type="NCBI Taxonomy" id="1048753"/>
    <lineage>
        <taxon>Bacteria</taxon>
        <taxon>Bacillati</taxon>
        <taxon>Actinomycetota</taxon>
        <taxon>Actinomycetes</taxon>
        <taxon>Pseudonocardiales</taxon>
        <taxon>Pseudonocardiaceae</taxon>
        <taxon>Actinokineospora</taxon>
    </lineage>
</organism>
<protein>
    <recommendedName>
        <fullName evidence="2">histidine kinase</fullName>
        <ecNumber evidence="2">2.7.13.3</ecNumber>
    </recommendedName>
</protein>
<keyword evidence="5" id="KW-0902">Two-component regulatory system</keyword>
<dbReference type="InterPro" id="IPR003594">
    <property type="entry name" value="HATPase_dom"/>
</dbReference>
<feature type="domain" description="Histidine kinase/HSP90-like ATPase" evidence="6">
    <location>
        <begin position="48"/>
        <end position="128"/>
    </location>
</feature>
<keyword evidence="4 7" id="KW-0418">Kinase</keyword>
<gene>
    <name evidence="7" type="ORF">ACFQV2_26820</name>
</gene>
<dbReference type="Proteomes" id="UP001596512">
    <property type="component" value="Unassembled WGS sequence"/>
</dbReference>
<evidence type="ECO:0000256" key="2">
    <source>
        <dbReference type="ARBA" id="ARBA00012438"/>
    </source>
</evidence>
<keyword evidence="8" id="KW-1185">Reference proteome</keyword>
<evidence type="ECO:0000313" key="7">
    <source>
        <dbReference type="EMBL" id="MFC7616545.1"/>
    </source>
</evidence>
<dbReference type="CDD" id="cd16917">
    <property type="entry name" value="HATPase_UhpB-NarQ-NarX-like"/>
    <property type="match status" value="1"/>
</dbReference>
<evidence type="ECO:0000313" key="8">
    <source>
        <dbReference type="Proteomes" id="UP001596512"/>
    </source>
</evidence>
<reference evidence="8" key="1">
    <citation type="journal article" date="2019" name="Int. J. Syst. Evol. Microbiol.">
        <title>The Global Catalogue of Microorganisms (GCM) 10K type strain sequencing project: providing services to taxonomists for standard genome sequencing and annotation.</title>
        <authorList>
            <consortium name="The Broad Institute Genomics Platform"/>
            <consortium name="The Broad Institute Genome Sequencing Center for Infectious Disease"/>
            <person name="Wu L."/>
            <person name="Ma J."/>
        </authorList>
    </citation>
    <scope>NUCLEOTIDE SEQUENCE [LARGE SCALE GENOMIC DNA]</scope>
    <source>
        <strain evidence="8">JCM 17695</strain>
    </source>
</reference>
<evidence type="ECO:0000256" key="4">
    <source>
        <dbReference type="ARBA" id="ARBA00022777"/>
    </source>
</evidence>
<comment type="catalytic activity">
    <reaction evidence="1">
        <text>ATP + protein L-histidine = ADP + protein N-phospho-L-histidine.</text>
        <dbReference type="EC" id="2.7.13.3"/>
    </reaction>
</comment>
<proteinExistence type="predicted"/>
<name>A0ABW2TRS5_9PSEU</name>
<dbReference type="EC" id="2.7.13.3" evidence="2"/>
<dbReference type="Gene3D" id="3.30.565.10">
    <property type="entry name" value="Histidine kinase-like ATPase, C-terminal domain"/>
    <property type="match status" value="1"/>
</dbReference>
<evidence type="ECO:0000256" key="3">
    <source>
        <dbReference type="ARBA" id="ARBA00022679"/>
    </source>
</evidence>
<comment type="caution">
    <text evidence="7">The sequence shown here is derived from an EMBL/GenBank/DDBJ whole genome shotgun (WGS) entry which is preliminary data.</text>
</comment>
<dbReference type="PANTHER" id="PTHR24421:SF10">
    <property type="entry name" value="NITRATE_NITRITE SENSOR PROTEIN NARQ"/>
    <property type="match status" value="1"/>
</dbReference>
<dbReference type="SUPFAM" id="SSF55874">
    <property type="entry name" value="ATPase domain of HSP90 chaperone/DNA topoisomerase II/histidine kinase"/>
    <property type="match status" value="1"/>
</dbReference>
<evidence type="ECO:0000256" key="5">
    <source>
        <dbReference type="ARBA" id="ARBA00023012"/>
    </source>
</evidence>
<accession>A0ABW2TRS5</accession>
<dbReference type="GO" id="GO:0016301">
    <property type="term" value="F:kinase activity"/>
    <property type="evidence" value="ECO:0007669"/>
    <property type="project" value="UniProtKB-KW"/>
</dbReference>
<dbReference type="EMBL" id="JBHTEY010000004">
    <property type="protein sequence ID" value="MFC7616545.1"/>
    <property type="molecule type" value="Genomic_DNA"/>
</dbReference>
<dbReference type="Pfam" id="PF02518">
    <property type="entry name" value="HATPase_c"/>
    <property type="match status" value="1"/>
</dbReference>
<evidence type="ECO:0000256" key="1">
    <source>
        <dbReference type="ARBA" id="ARBA00000085"/>
    </source>
</evidence>
<evidence type="ECO:0000259" key="6">
    <source>
        <dbReference type="Pfam" id="PF02518"/>
    </source>
</evidence>
<keyword evidence="3" id="KW-0808">Transferase</keyword>
<dbReference type="InterPro" id="IPR036890">
    <property type="entry name" value="HATPase_C_sf"/>
</dbReference>